<comment type="caution">
    <text evidence="3">The sequence shown here is derived from an EMBL/GenBank/DDBJ whole genome shotgun (WGS) entry which is preliminary data.</text>
</comment>
<evidence type="ECO:0000313" key="3">
    <source>
        <dbReference type="EMBL" id="TMW68654.1"/>
    </source>
</evidence>
<protein>
    <submittedName>
        <fullName evidence="3">Uncharacterized protein</fullName>
    </submittedName>
</protein>
<feature type="region of interest" description="Disordered" evidence="1">
    <location>
        <begin position="337"/>
        <end position="375"/>
    </location>
</feature>
<keyword evidence="2" id="KW-0732">Signal</keyword>
<proteinExistence type="predicted"/>
<dbReference type="Proteomes" id="UP000794436">
    <property type="component" value="Unassembled WGS sequence"/>
</dbReference>
<feature type="chain" id="PRO_5035451952" evidence="2">
    <location>
        <begin position="22"/>
        <end position="375"/>
    </location>
</feature>
<feature type="compositionally biased region" description="Basic and acidic residues" evidence="1">
    <location>
        <begin position="343"/>
        <end position="369"/>
    </location>
</feature>
<dbReference type="OrthoDB" id="166809at2759"/>
<keyword evidence="4" id="KW-1185">Reference proteome</keyword>
<accession>A0A8K1FPS1</accession>
<name>A0A8K1FPS1_PYTOL</name>
<feature type="region of interest" description="Disordered" evidence="1">
    <location>
        <begin position="111"/>
        <end position="152"/>
    </location>
</feature>
<feature type="compositionally biased region" description="Polar residues" evidence="1">
    <location>
        <begin position="111"/>
        <end position="122"/>
    </location>
</feature>
<evidence type="ECO:0000313" key="4">
    <source>
        <dbReference type="Proteomes" id="UP000794436"/>
    </source>
</evidence>
<evidence type="ECO:0000256" key="1">
    <source>
        <dbReference type="SAM" id="MobiDB-lite"/>
    </source>
</evidence>
<feature type="compositionally biased region" description="Acidic residues" evidence="1">
    <location>
        <begin position="123"/>
        <end position="134"/>
    </location>
</feature>
<dbReference type="EMBL" id="SPLM01000002">
    <property type="protein sequence ID" value="TMW68654.1"/>
    <property type="molecule type" value="Genomic_DNA"/>
</dbReference>
<sequence>MRMRATALVAALTLLSAGSEAARKVEIRVVPRPVVVPETAAAKEPVPYREPMDPFGPFSSSYGLACLKDNKVEMDDKPAFLDFCHLKNITIIEEVVKAPEGAEIGVTGLQVASTDSSQTGSEGNEEADAGSEEATETKSEEEPTEVEPPAPPMRKILGIYKGWHIDPIHKNYKHMIFDDGDECTTYGKRNSITAELVPLSDSAAPSRIFGFRKIDECTYFVKVEAYVPDYMQTATQGIHSSGVIDISDPEETINEICSEKKCMYSVIKDKVEAVRQDVETVKQSLEELFSSDSSAVTKMTLDSASAIIKSTTGIMERAIEMLEATENLQHTIKELQVGVPSDPEPKQAEEPDASAKTEEEAAPEVKEVTESVATS</sequence>
<gene>
    <name evidence="3" type="ORF">Poli38472_006122</name>
</gene>
<reference evidence="3" key="1">
    <citation type="submission" date="2019-03" db="EMBL/GenBank/DDBJ databases">
        <title>Long read genome sequence of the mycoparasitic Pythium oligandrum ATCC 38472 isolated from sugarbeet rhizosphere.</title>
        <authorList>
            <person name="Gaulin E."/>
        </authorList>
    </citation>
    <scope>NUCLEOTIDE SEQUENCE</scope>
    <source>
        <strain evidence="3">ATCC 38472_TT</strain>
    </source>
</reference>
<evidence type="ECO:0000256" key="2">
    <source>
        <dbReference type="SAM" id="SignalP"/>
    </source>
</evidence>
<organism evidence="3 4">
    <name type="scientific">Pythium oligandrum</name>
    <name type="common">Mycoparasitic fungus</name>
    <dbReference type="NCBI Taxonomy" id="41045"/>
    <lineage>
        <taxon>Eukaryota</taxon>
        <taxon>Sar</taxon>
        <taxon>Stramenopiles</taxon>
        <taxon>Oomycota</taxon>
        <taxon>Peronosporomycetes</taxon>
        <taxon>Pythiales</taxon>
        <taxon>Pythiaceae</taxon>
        <taxon>Pythium</taxon>
    </lineage>
</organism>
<dbReference type="AlphaFoldDB" id="A0A8K1FPS1"/>
<feature type="signal peptide" evidence="2">
    <location>
        <begin position="1"/>
        <end position="21"/>
    </location>
</feature>